<proteinExistence type="predicted"/>
<evidence type="ECO:0000256" key="2">
    <source>
        <dbReference type="PIRSR" id="PIRSR613078-2"/>
    </source>
</evidence>
<name>A0A0R1UDF4_9LACO</name>
<reference evidence="3 4" key="1">
    <citation type="journal article" date="2015" name="Genome Announc.">
        <title>Expanding the biotechnology potential of lactobacilli through comparative genomics of 213 strains and associated genera.</title>
        <authorList>
            <person name="Sun Z."/>
            <person name="Harris H.M."/>
            <person name="McCann A."/>
            <person name="Guo C."/>
            <person name="Argimon S."/>
            <person name="Zhang W."/>
            <person name="Yang X."/>
            <person name="Jeffery I.B."/>
            <person name="Cooney J.C."/>
            <person name="Kagawa T.F."/>
            <person name="Liu W."/>
            <person name="Song Y."/>
            <person name="Salvetti E."/>
            <person name="Wrobel A."/>
            <person name="Rasinkangas P."/>
            <person name="Parkhill J."/>
            <person name="Rea M.C."/>
            <person name="O'Sullivan O."/>
            <person name="Ritari J."/>
            <person name="Douillard F.P."/>
            <person name="Paul Ross R."/>
            <person name="Yang R."/>
            <person name="Briner A.E."/>
            <person name="Felis G.E."/>
            <person name="de Vos W.M."/>
            <person name="Barrangou R."/>
            <person name="Klaenhammer T.R."/>
            <person name="Caufield P.W."/>
            <person name="Cui Y."/>
            <person name="Zhang H."/>
            <person name="O'Toole P.W."/>
        </authorList>
    </citation>
    <scope>NUCLEOTIDE SEQUENCE [LARGE SCALE GENOMIC DNA]</scope>
    <source>
        <strain evidence="3 4">DSM 16043</strain>
    </source>
</reference>
<dbReference type="AlphaFoldDB" id="A0A0R1UDF4"/>
<protein>
    <submittedName>
        <fullName evidence="3">Phosphoglycerate mutase</fullName>
    </submittedName>
</protein>
<dbReference type="PANTHER" id="PTHR48100:SF5">
    <property type="entry name" value="HISTIDINE PHOSPHATASE FAMILY PROTEIN"/>
    <property type="match status" value="1"/>
</dbReference>
<dbReference type="GO" id="GO:0016791">
    <property type="term" value="F:phosphatase activity"/>
    <property type="evidence" value="ECO:0007669"/>
    <property type="project" value="TreeGrafter"/>
</dbReference>
<keyword evidence="4" id="KW-1185">Reference proteome</keyword>
<dbReference type="EMBL" id="AZFM01000001">
    <property type="protein sequence ID" value="KRL91457.1"/>
    <property type="molecule type" value="Genomic_DNA"/>
</dbReference>
<dbReference type="CDD" id="cd07067">
    <property type="entry name" value="HP_PGM_like"/>
    <property type="match status" value="1"/>
</dbReference>
<dbReference type="SMART" id="SM00855">
    <property type="entry name" value="PGAM"/>
    <property type="match status" value="1"/>
</dbReference>
<evidence type="ECO:0000313" key="4">
    <source>
        <dbReference type="Proteomes" id="UP000051036"/>
    </source>
</evidence>
<dbReference type="Gene3D" id="3.40.50.1240">
    <property type="entry name" value="Phosphoglycerate mutase-like"/>
    <property type="match status" value="1"/>
</dbReference>
<dbReference type="SUPFAM" id="SSF53254">
    <property type="entry name" value="Phosphoglycerate mutase-like"/>
    <property type="match status" value="1"/>
</dbReference>
<dbReference type="Proteomes" id="UP000051036">
    <property type="component" value="Unassembled WGS sequence"/>
</dbReference>
<gene>
    <name evidence="3" type="ORF">FC46_GL000004</name>
</gene>
<feature type="binding site" evidence="2">
    <location>
        <position position="76"/>
    </location>
    <ligand>
        <name>substrate</name>
    </ligand>
</feature>
<sequence>MLFWYHKERINWRKIMTKTVYLVRHGQTYFNYYHKVQGRCDSPLNERGIRQVEKTRDYFKENGVKFDCAFSSTQERASDTLEIITDHKMEYKRLKDLREKSYGIFEGRDEFLLPWNYGNTNVDPTMERNEDVVARMKRAIIEILDGMDDDDTALVVGHGDILARYVRAETENQDFNGFGNASVVKLTFDGEKPHFVSYVWPTEEVK</sequence>
<evidence type="ECO:0000256" key="1">
    <source>
        <dbReference type="PIRSR" id="PIRSR613078-1"/>
    </source>
</evidence>
<dbReference type="Pfam" id="PF00300">
    <property type="entry name" value="His_Phos_1"/>
    <property type="match status" value="1"/>
</dbReference>
<organism evidence="3 4">
    <name type="scientific">Lactobacillus kalixensis DSM 16043</name>
    <dbReference type="NCBI Taxonomy" id="1423763"/>
    <lineage>
        <taxon>Bacteria</taxon>
        <taxon>Bacillati</taxon>
        <taxon>Bacillota</taxon>
        <taxon>Bacilli</taxon>
        <taxon>Lactobacillales</taxon>
        <taxon>Lactobacillaceae</taxon>
        <taxon>Lactobacillus</taxon>
    </lineage>
</organism>
<accession>A0A0R1UDF4</accession>
<dbReference type="PATRIC" id="fig|1423763.3.peg.4"/>
<feature type="binding site" evidence="2">
    <location>
        <begin position="99"/>
        <end position="102"/>
    </location>
    <ligand>
        <name>substrate</name>
    </ligand>
</feature>
<feature type="binding site" evidence="2">
    <location>
        <begin position="24"/>
        <end position="31"/>
    </location>
    <ligand>
        <name>substrate</name>
    </ligand>
</feature>
<dbReference type="GO" id="GO:0005737">
    <property type="term" value="C:cytoplasm"/>
    <property type="evidence" value="ECO:0007669"/>
    <property type="project" value="TreeGrafter"/>
</dbReference>
<evidence type="ECO:0000313" key="3">
    <source>
        <dbReference type="EMBL" id="KRL91457.1"/>
    </source>
</evidence>
<feature type="active site" description="Tele-phosphohistidine intermediate" evidence="1">
    <location>
        <position position="25"/>
    </location>
</feature>
<feature type="active site" description="Proton donor/acceptor" evidence="1">
    <location>
        <position position="99"/>
    </location>
</feature>
<comment type="caution">
    <text evidence="3">The sequence shown here is derived from an EMBL/GenBank/DDBJ whole genome shotgun (WGS) entry which is preliminary data.</text>
</comment>
<dbReference type="PANTHER" id="PTHR48100">
    <property type="entry name" value="BROAD-SPECIFICITY PHOSPHATASE YOR283W-RELATED"/>
    <property type="match status" value="1"/>
</dbReference>
<dbReference type="InterPro" id="IPR050275">
    <property type="entry name" value="PGM_Phosphatase"/>
</dbReference>
<dbReference type="STRING" id="1423763.FC46_GL000004"/>
<dbReference type="InterPro" id="IPR029033">
    <property type="entry name" value="His_PPase_superfam"/>
</dbReference>
<dbReference type="InterPro" id="IPR013078">
    <property type="entry name" value="His_Pase_superF_clade-1"/>
</dbReference>